<evidence type="ECO:0000256" key="2">
    <source>
        <dbReference type="SAM" id="SignalP"/>
    </source>
</evidence>
<comment type="caution">
    <text evidence="4">The sequence shown here is derived from an EMBL/GenBank/DDBJ whole genome shotgun (WGS) entry which is preliminary data.</text>
</comment>
<keyword evidence="1" id="KW-0378">Hydrolase</keyword>
<dbReference type="InterPro" id="IPR005194">
    <property type="entry name" value="Glyco_hydro_65_C"/>
</dbReference>
<sequence>MVACPAPARAVAAVVLIALGALPAHATRAARSAEPAAGEWALSTTDPAAAAAAPAYVGNGYVGTRIPADGAGYVSGPVATGTHIAGVYAAVPDRVHGGHQPQGSVSLPGWTRLDVVVAGRAYTAAAARDYRQSLDLRRGVVTTTATWSVGGRVTDLAYDVVVDRARMRVGLVRLRFTPRWSGTVEVRDVLGGGADPTLRRVRPTAGPAETTLTARTAGTGITVAQASRLRAPASSAVVAVADATSVTRTATIAVRAGASYEVAKVVGFATSLDARDPLAAARAAAAEAPATGQALAESAAAWQRLWAADIQLPGQPQLQRRVRAAKFYLLASVRAGVRWSVSPVGLSGSGYNNHVFWDAETWIYPALLAQHPDEAGSVVDYRHRTLAGARRNARRTGYAGTRFAWESALTGDEVTPAWAETGELEQHITADVALAQWQHYLATGDGHRLRARGWPVIEGAARFWASRAQRRRDGWHIPRVQGPDEQNWPVDDSTYTNATAAMTLRIAARTAAIVGVRPPARWSQVADGLMVHRPVPMGGHRFVRPEFRGYAGQRVKQADVVLLTYPWEYPQPAAVDRDNLRYYAARYDPDGPAMTDSVNSVVAARLGDDCSAWTYTRRSVDPFVRGPYEQFTEARAGQGVFTFLTGEGGFLQEFLYGYPGLRWRAGGPYLDPMLPPQLAGGLRVTGVRWHGRILDIDVGARTTTVTLRVGGAMPVGTPAGRRTLAVGTPVTLPTRTQAGSVRDAARCRPVTASAADPSGPPEAAVDGSPVTAWTAGAEPAEPGTLTVALGATTAIGAVTAAWSGARPLATYTVQARRDGGAWRTIATVPSSAALVDRIRVGGFAADEVRLLLPATRSGGQAPALAELTVVRS</sequence>
<dbReference type="Gene3D" id="2.70.98.40">
    <property type="entry name" value="Glycoside hydrolase, family 65, N-terminal domain"/>
    <property type="match status" value="1"/>
</dbReference>
<dbReference type="Pfam" id="PF03633">
    <property type="entry name" value="Glyco_hydro_65C"/>
    <property type="match status" value="1"/>
</dbReference>
<dbReference type="Gene3D" id="1.50.10.10">
    <property type="match status" value="1"/>
</dbReference>
<dbReference type="Pfam" id="PF03632">
    <property type="entry name" value="Glyco_hydro_65m"/>
    <property type="match status" value="1"/>
</dbReference>
<feature type="domain" description="F5/8 type C" evidence="3">
    <location>
        <begin position="733"/>
        <end position="825"/>
    </location>
</feature>
<dbReference type="Gene3D" id="2.60.420.10">
    <property type="entry name" value="Maltose phosphorylase, domain 3"/>
    <property type="match status" value="1"/>
</dbReference>
<keyword evidence="1" id="KW-0326">Glycosidase</keyword>
<dbReference type="InterPro" id="IPR037018">
    <property type="entry name" value="GH65_N"/>
</dbReference>
<evidence type="ECO:0000259" key="3">
    <source>
        <dbReference type="PROSITE" id="PS50022"/>
    </source>
</evidence>
<organism evidence="4 5">
    <name type="scientific">Luedemannella helvata</name>
    <dbReference type="NCBI Taxonomy" id="349315"/>
    <lineage>
        <taxon>Bacteria</taxon>
        <taxon>Bacillati</taxon>
        <taxon>Actinomycetota</taxon>
        <taxon>Actinomycetes</taxon>
        <taxon>Micromonosporales</taxon>
        <taxon>Micromonosporaceae</taxon>
        <taxon>Luedemannella</taxon>
    </lineage>
</organism>
<name>A0ABP4X4V3_9ACTN</name>
<dbReference type="Proteomes" id="UP001500655">
    <property type="component" value="Unassembled WGS sequence"/>
</dbReference>
<proteinExistence type="predicted"/>
<dbReference type="EMBL" id="BAAALS010000028">
    <property type="protein sequence ID" value="GAA1770168.1"/>
    <property type="molecule type" value="Genomic_DNA"/>
</dbReference>
<dbReference type="Gene3D" id="2.60.120.260">
    <property type="entry name" value="Galactose-binding domain-like"/>
    <property type="match status" value="1"/>
</dbReference>
<dbReference type="InterPro" id="IPR000421">
    <property type="entry name" value="FA58C"/>
</dbReference>
<evidence type="ECO:0000256" key="1">
    <source>
        <dbReference type="ARBA" id="ARBA00023295"/>
    </source>
</evidence>
<feature type="signal peptide" evidence="2">
    <location>
        <begin position="1"/>
        <end position="26"/>
    </location>
</feature>
<dbReference type="PANTHER" id="PTHR11051">
    <property type="entry name" value="GLYCOSYL HYDROLASE-RELATED"/>
    <property type="match status" value="1"/>
</dbReference>
<dbReference type="PROSITE" id="PS50022">
    <property type="entry name" value="FA58C_3"/>
    <property type="match status" value="1"/>
</dbReference>
<dbReference type="InterPro" id="IPR005195">
    <property type="entry name" value="Glyco_hydro_65_M"/>
</dbReference>
<dbReference type="Pfam" id="PF03636">
    <property type="entry name" value="Glyco_hydro_65N"/>
    <property type="match status" value="1"/>
</dbReference>
<accession>A0ABP4X4V3</accession>
<evidence type="ECO:0000313" key="5">
    <source>
        <dbReference type="Proteomes" id="UP001500655"/>
    </source>
</evidence>
<dbReference type="PANTHER" id="PTHR11051:SF8">
    <property type="entry name" value="PROTEIN-GLUCOSYLGALACTOSYLHYDROXYLYSINE GLUCOSIDASE"/>
    <property type="match status" value="1"/>
</dbReference>
<dbReference type="SUPFAM" id="SSF49785">
    <property type="entry name" value="Galactose-binding domain-like"/>
    <property type="match status" value="1"/>
</dbReference>
<feature type="chain" id="PRO_5046028293" description="F5/8 type C domain-containing protein" evidence="2">
    <location>
        <begin position="27"/>
        <end position="872"/>
    </location>
</feature>
<dbReference type="InterPro" id="IPR011013">
    <property type="entry name" value="Gal_mutarotase_sf_dom"/>
</dbReference>
<reference evidence="5" key="1">
    <citation type="journal article" date="2019" name="Int. J. Syst. Evol. Microbiol.">
        <title>The Global Catalogue of Microorganisms (GCM) 10K type strain sequencing project: providing services to taxonomists for standard genome sequencing and annotation.</title>
        <authorList>
            <consortium name="The Broad Institute Genomics Platform"/>
            <consortium name="The Broad Institute Genome Sequencing Center for Infectious Disease"/>
            <person name="Wu L."/>
            <person name="Ma J."/>
        </authorList>
    </citation>
    <scope>NUCLEOTIDE SEQUENCE [LARGE SCALE GENOMIC DNA]</scope>
    <source>
        <strain evidence="5">JCM 13249</strain>
    </source>
</reference>
<gene>
    <name evidence="4" type="ORF">GCM10009681_46940</name>
</gene>
<dbReference type="Pfam" id="PF00754">
    <property type="entry name" value="F5_F8_type_C"/>
    <property type="match status" value="1"/>
</dbReference>
<protein>
    <recommendedName>
        <fullName evidence="3">F5/8 type C domain-containing protein</fullName>
    </recommendedName>
</protein>
<dbReference type="InterPro" id="IPR012341">
    <property type="entry name" value="6hp_glycosidase-like_sf"/>
</dbReference>
<dbReference type="InterPro" id="IPR005196">
    <property type="entry name" value="Glyco_hydro_65_N"/>
</dbReference>
<dbReference type="RefSeq" id="WP_344086035.1">
    <property type="nucleotide sequence ID" value="NZ_BAAALS010000028.1"/>
</dbReference>
<dbReference type="InterPro" id="IPR008979">
    <property type="entry name" value="Galactose-bd-like_sf"/>
</dbReference>
<dbReference type="SUPFAM" id="SSF48208">
    <property type="entry name" value="Six-hairpin glycosidases"/>
    <property type="match status" value="1"/>
</dbReference>
<keyword evidence="5" id="KW-1185">Reference proteome</keyword>
<evidence type="ECO:0000313" key="4">
    <source>
        <dbReference type="EMBL" id="GAA1770168.1"/>
    </source>
</evidence>
<keyword evidence="2" id="KW-0732">Signal</keyword>
<dbReference type="SUPFAM" id="SSF74650">
    <property type="entry name" value="Galactose mutarotase-like"/>
    <property type="match status" value="1"/>
</dbReference>
<dbReference type="InterPro" id="IPR008928">
    <property type="entry name" value="6-hairpin_glycosidase_sf"/>
</dbReference>